<dbReference type="AlphaFoldDB" id="M2LXD4"/>
<feature type="compositionally biased region" description="Low complexity" evidence="2">
    <location>
        <begin position="55"/>
        <end position="66"/>
    </location>
</feature>
<dbReference type="PANTHER" id="PTHR38791">
    <property type="entry name" value="ZN(II)2CYS6 TRANSCRIPTION FACTOR (EUROFUNG)-RELATED-RELATED"/>
    <property type="match status" value="1"/>
</dbReference>
<evidence type="ECO:0000259" key="3">
    <source>
        <dbReference type="PROSITE" id="PS50048"/>
    </source>
</evidence>
<dbReference type="PROSITE" id="PS50048">
    <property type="entry name" value="ZN2_CY6_FUNGAL_2"/>
    <property type="match status" value="1"/>
</dbReference>
<reference evidence="4 5" key="1">
    <citation type="journal article" date="2012" name="PLoS Pathog.">
        <title>Diverse lifestyles and strategies of plant pathogenesis encoded in the genomes of eighteen Dothideomycetes fungi.</title>
        <authorList>
            <person name="Ohm R.A."/>
            <person name="Feau N."/>
            <person name="Henrissat B."/>
            <person name="Schoch C.L."/>
            <person name="Horwitz B.A."/>
            <person name="Barry K.W."/>
            <person name="Condon B.J."/>
            <person name="Copeland A.C."/>
            <person name="Dhillon B."/>
            <person name="Glaser F."/>
            <person name="Hesse C.N."/>
            <person name="Kosti I."/>
            <person name="LaButti K."/>
            <person name="Lindquist E.A."/>
            <person name="Lucas S."/>
            <person name="Salamov A.A."/>
            <person name="Bradshaw R.E."/>
            <person name="Ciuffetti L."/>
            <person name="Hamelin R.C."/>
            <person name="Kema G.H.J."/>
            <person name="Lawrence C."/>
            <person name="Scott J.A."/>
            <person name="Spatafora J.W."/>
            <person name="Turgeon B.G."/>
            <person name="de Wit P.J.G.M."/>
            <person name="Zhong S."/>
            <person name="Goodwin S.B."/>
            <person name="Grigoriev I.V."/>
        </authorList>
    </citation>
    <scope>NUCLEOTIDE SEQUENCE [LARGE SCALE GENOMIC DNA]</scope>
    <source>
        <strain evidence="4 5">UAMH 10762</strain>
    </source>
</reference>
<dbReference type="eggNOG" id="ENOG502SNKW">
    <property type="taxonomic scope" value="Eukaryota"/>
</dbReference>
<evidence type="ECO:0000256" key="1">
    <source>
        <dbReference type="ARBA" id="ARBA00023242"/>
    </source>
</evidence>
<dbReference type="KEGG" id="bcom:BAUCODRAFT_400235"/>
<name>M2LXD4_BAUPA</name>
<dbReference type="HOGENOM" id="CLU_813764_0_0_1"/>
<sequence length="341" mass="38360">MVYTGKPSLGCEECRRAKKKCDQALPSCGRCVRLDKICGGYRDLNELMFRDQSSSVARRASQQSEAGPSTRHPSPKKEATARDFFFNHFVTATHLSFLEKMSLDDHLLKPILACGTLALANRNSDQPAREKARRYYIEAITTINAALRHVRRVREDATLAAVLLLGIFEWLNWEPGGSSQDSWRHHVQGSSQVLQMRGRNQLRSAQGRAMFREVRSSIIHNALTSEIEVPEYVIQWTQSLDDEPIGATIDSLTLLACRMASIRTAFRTGSVTDEELAERTAELEQDLLSWSEDTLSGKPNLSAQSQQQVTTWPRTIDPTEYHINRYIAQPARSVPSITSPT</sequence>
<dbReference type="GeneID" id="19113938"/>
<dbReference type="Pfam" id="PF00172">
    <property type="entry name" value="Zn_clus"/>
    <property type="match status" value="1"/>
</dbReference>
<feature type="region of interest" description="Disordered" evidence="2">
    <location>
        <begin position="55"/>
        <end position="77"/>
    </location>
</feature>
<dbReference type="InterPro" id="IPR036864">
    <property type="entry name" value="Zn2-C6_fun-type_DNA-bd_sf"/>
</dbReference>
<keyword evidence="1" id="KW-0539">Nucleus</keyword>
<dbReference type="SUPFAM" id="SSF57701">
    <property type="entry name" value="Zn2/Cys6 DNA-binding domain"/>
    <property type="match status" value="1"/>
</dbReference>
<evidence type="ECO:0000256" key="2">
    <source>
        <dbReference type="SAM" id="MobiDB-lite"/>
    </source>
</evidence>
<dbReference type="InterPro" id="IPR053175">
    <property type="entry name" value="DHMBA_Reg_Transcription_Factor"/>
</dbReference>
<feature type="domain" description="Zn(2)-C6 fungal-type" evidence="3">
    <location>
        <begin position="10"/>
        <end position="38"/>
    </location>
</feature>
<dbReference type="GO" id="GO:0008270">
    <property type="term" value="F:zinc ion binding"/>
    <property type="evidence" value="ECO:0007669"/>
    <property type="project" value="InterPro"/>
</dbReference>
<dbReference type="CDD" id="cd00067">
    <property type="entry name" value="GAL4"/>
    <property type="match status" value="1"/>
</dbReference>
<proteinExistence type="predicted"/>
<dbReference type="PROSITE" id="PS00463">
    <property type="entry name" value="ZN2_CY6_FUNGAL_1"/>
    <property type="match status" value="1"/>
</dbReference>
<keyword evidence="5" id="KW-1185">Reference proteome</keyword>
<dbReference type="EMBL" id="KB445552">
    <property type="protein sequence ID" value="EMC99357.1"/>
    <property type="molecule type" value="Genomic_DNA"/>
</dbReference>
<dbReference type="GO" id="GO:0000981">
    <property type="term" value="F:DNA-binding transcription factor activity, RNA polymerase II-specific"/>
    <property type="evidence" value="ECO:0007669"/>
    <property type="project" value="InterPro"/>
</dbReference>
<dbReference type="InterPro" id="IPR001138">
    <property type="entry name" value="Zn2Cys6_DnaBD"/>
</dbReference>
<dbReference type="Pfam" id="PF11951">
    <property type="entry name" value="Fungal_trans_2"/>
    <property type="match status" value="1"/>
</dbReference>
<organism evidence="4 5">
    <name type="scientific">Baudoinia panamericana (strain UAMH 10762)</name>
    <name type="common">Angels' share fungus</name>
    <name type="synonym">Baudoinia compniacensis (strain UAMH 10762)</name>
    <dbReference type="NCBI Taxonomy" id="717646"/>
    <lineage>
        <taxon>Eukaryota</taxon>
        <taxon>Fungi</taxon>
        <taxon>Dikarya</taxon>
        <taxon>Ascomycota</taxon>
        <taxon>Pezizomycotina</taxon>
        <taxon>Dothideomycetes</taxon>
        <taxon>Dothideomycetidae</taxon>
        <taxon>Mycosphaerellales</taxon>
        <taxon>Teratosphaeriaceae</taxon>
        <taxon>Baudoinia</taxon>
    </lineage>
</organism>
<dbReference type="Proteomes" id="UP000011761">
    <property type="component" value="Unassembled WGS sequence"/>
</dbReference>
<accession>M2LXD4</accession>
<gene>
    <name evidence="4" type="ORF">BAUCODRAFT_400235</name>
</gene>
<dbReference type="SMART" id="SM00066">
    <property type="entry name" value="GAL4"/>
    <property type="match status" value="1"/>
</dbReference>
<dbReference type="PANTHER" id="PTHR38791:SF5">
    <property type="entry name" value="TRANSCRIPTION FACTOR DBAG-RELATED"/>
    <property type="match status" value="1"/>
</dbReference>
<dbReference type="Gene3D" id="4.10.240.10">
    <property type="entry name" value="Zn(2)-C6 fungal-type DNA-binding domain"/>
    <property type="match status" value="1"/>
</dbReference>
<dbReference type="InterPro" id="IPR021858">
    <property type="entry name" value="Fun_TF"/>
</dbReference>
<evidence type="ECO:0000313" key="4">
    <source>
        <dbReference type="EMBL" id="EMC99357.1"/>
    </source>
</evidence>
<evidence type="ECO:0000313" key="5">
    <source>
        <dbReference type="Proteomes" id="UP000011761"/>
    </source>
</evidence>
<dbReference type="RefSeq" id="XP_007674252.1">
    <property type="nucleotide sequence ID" value="XM_007676062.1"/>
</dbReference>
<dbReference type="OrthoDB" id="2991872at2759"/>
<protein>
    <recommendedName>
        <fullName evidence="3">Zn(2)-C6 fungal-type domain-containing protein</fullName>
    </recommendedName>
</protein>